<dbReference type="RefSeq" id="WP_209977797.1">
    <property type="nucleotide sequence ID" value="NZ_JAGGLB010000040.1"/>
</dbReference>
<dbReference type="Pfam" id="PF10400">
    <property type="entry name" value="Vir_act_alpha_C"/>
    <property type="match status" value="1"/>
</dbReference>
<dbReference type="Gene3D" id="6.10.140.190">
    <property type="match status" value="1"/>
</dbReference>
<dbReference type="InterPro" id="IPR036388">
    <property type="entry name" value="WH-like_DNA-bd_sf"/>
</dbReference>
<dbReference type="SUPFAM" id="SSF46785">
    <property type="entry name" value="Winged helix' DNA-binding domain"/>
    <property type="match status" value="1"/>
</dbReference>
<organism evidence="3 4">
    <name type="scientific">Paenibacillus eucommiae</name>
    <dbReference type="NCBI Taxonomy" id="1355755"/>
    <lineage>
        <taxon>Bacteria</taxon>
        <taxon>Bacillati</taxon>
        <taxon>Bacillota</taxon>
        <taxon>Bacilli</taxon>
        <taxon>Bacillales</taxon>
        <taxon>Paenibacillaceae</taxon>
        <taxon>Paenibacillus</taxon>
    </lineage>
</organism>
<keyword evidence="4" id="KW-1185">Reference proteome</keyword>
<dbReference type="GO" id="GO:0003677">
    <property type="term" value="F:DNA binding"/>
    <property type="evidence" value="ECO:0007669"/>
    <property type="project" value="UniProtKB-KW"/>
</dbReference>
<accession>A0ABS4J7P9</accession>
<evidence type="ECO:0000259" key="2">
    <source>
        <dbReference type="Pfam" id="PF10400"/>
    </source>
</evidence>
<dbReference type="InterPro" id="IPR036390">
    <property type="entry name" value="WH_DNA-bd_sf"/>
</dbReference>
<gene>
    <name evidence="3" type="ORF">J2Z66_007515</name>
</gene>
<dbReference type="Pfam" id="PF03551">
    <property type="entry name" value="PadR"/>
    <property type="match status" value="1"/>
</dbReference>
<feature type="domain" description="Transcription regulator PadR N-terminal" evidence="1">
    <location>
        <begin position="8"/>
        <end position="77"/>
    </location>
</feature>
<name>A0ABS4J7P9_9BACL</name>
<evidence type="ECO:0000313" key="4">
    <source>
        <dbReference type="Proteomes" id="UP001519287"/>
    </source>
</evidence>
<proteinExistence type="predicted"/>
<reference evidence="3 4" key="1">
    <citation type="submission" date="2021-03" db="EMBL/GenBank/DDBJ databases">
        <title>Genomic Encyclopedia of Type Strains, Phase IV (KMG-IV): sequencing the most valuable type-strain genomes for metagenomic binning, comparative biology and taxonomic classification.</title>
        <authorList>
            <person name="Goeker M."/>
        </authorList>
    </citation>
    <scope>NUCLEOTIDE SEQUENCE [LARGE SCALE GENOMIC DNA]</scope>
    <source>
        <strain evidence="3 4">DSM 26048</strain>
    </source>
</reference>
<protein>
    <submittedName>
        <fullName evidence="3">DNA-binding PadR family transcriptional regulator</fullName>
    </submittedName>
</protein>
<evidence type="ECO:0000313" key="3">
    <source>
        <dbReference type="EMBL" id="MBP1995873.1"/>
    </source>
</evidence>
<dbReference type="Gene3D" id="1.10.10.10">
    <property type="entry name" value="Winged helix-like DNA-binding domain superfamily/Winged helix DNA-binding domain"/>
    <property type="match status" value="1"/>
</dbReference>
<evidence type="ECO:0000259" key="1">
    <source>
        <dbReference type="Pfam" id="PF03551"/>
    </source>
</evidence>
<dbReference type="PANTHER" id="PTHR43252">
    <property type="entry name" value="TRANSCRIPTIONAL REGULATOR YQJI"/>
    <property type="match status" value="1"/>
</dbReference>
<dbReference type="InterPro" id="IPR005149">
    <property type="entry name" value="Tscrpt_reg_PadR_N"/>
</dbReference>
<feature type="domain" description="Transcription regulator PadR C-terminal" evidence="2">
    <location>
        <begin position="90"/>
        <end position="178"/>
    </location>
</feature>
<comment type="caution">
    <text evidence="3">The sequence shown here is derived from an EMBL/GenBank/DDBJ whole genome shotgun (WGS) entry which is preliminary data.</text>
</comment>
<dbReference type="InterPro" id="IPR018309">
    <property type="entry name" value="Tscrpt_reg_PadR_C"/>
</dbReference>
<dbReference type="EMBL" id="JAGGLB010000040">
    <property type="protein sequence ID" value="MBP1995873.1"/>
    <property type="molecule type" value="Genomic_DNA"/>
</dbReference>
<keyword evidence="3" id="KW-0238">DNA-binding</keyword>
<dbReference type="PANTHER" id="PTHR43252:SF4">
    <property type="entry name" value="TRANSCRIPTIONAL REGULATORY PROTEIN"/>
    <property type="match status" value="1"/>
</dbReference>
<sequence>MNTLSYGLLSLLNKSPRSGYELMQQIQLFWPARHSQIYPLLAKLQEAGSVEFIIVPQSDKPDKKVYSITQAGKNLLREWISQPTADPINRDELMIKIFCISLTNLNQAELLLSQRECYYRNKLLFLNEKIERISLLAGAPLESLSMHNPSFGSYMLVKKAILNTESNLEWCKWAAMMLRNS</sequence>
<dbReference type="Proteomes" id="UP001519287">
    <property type="component" value="Unassembled WGS sequence"/>
</dbReference>